<dbReference type="Proteomes" id="UP000250369">
    <property type="component" value="Unassembled WGS sequence"/>
</dbReference>
<dbReference type="OrthoDB" id="2353968at2"/>
<sequence>MTNPELNGETLYILIAACVVLLIQGSWLFVDARKRGASPWLWGLWGLIQCPMPLIVYWFVVRRPRRKSKDEWND</sequence>
<keyword evidence="1" id="KW-0472">Membrane</keyword>
<evidence type="ECO:0000256" key="1">
    <source>
        <dbReference type="SAM" id="Phobius"/>
    </source>
</evidence>
<proteinExistence type="predicted"/>
<reference evidence="2 3" key="1">
    <citation type="journal article" date="2009" name="Int. J. Syst. Evol. Microbiol.">
        <title>Paenibacillus contaminans sp. nov., isolated from a contaminated laboratory plate.</title>
        <authorList>
            <person name="Chou J.H."/>
            <person name="Lee J.H."/>
            <person name="Lin M.C."/>
            <person name="Chang P.S."/>
            <person name="Arun A.B."/>
            <person name="Young C.C."/>
            <person name="Chen W.M."/>
        </authorList>
    </citation>
    <scope>NUCLEOTIDE SEQUENCE [LARGE SCALE GENOMIC DNA]</scope>
    <source>
        <strain evidence="2 3">CKOBP-6</strain>
    </source>
</reference>
<accession>A0A329MDA5</accession>
<keyword evidence="1" id="KW-1133">Transmembrane helix</keyword>
<dbReference type="AlphaFoldDB" id="A0A329MDA5"/>
<feature type="transmembrane region" description="Helical" evidence="1">
    <location>
        <begin position="12"/>
        <end position="30"/>
    </location>
</feature>
<dbReference type="EMBL" id="QMFB01000018">
    <property type="protein sequence ID" value="RAV17678.1"/>
    <property type="molecule type" value="Genomic_DNA"/>
</dbReference>
<gene>
    <name evidence="2" type="ORF">DQG23_26475</name>
</gene>
<keyword evidence="1" id="KW-0812">Transmembrane</keyword>
<evidence type="ECO:0000313" key="3">
    <source>
        <dbReference type="Proteomes" id="UP000250369"/>
    </source>
</evidence>
<name>A0A329MDA5_9BACL</name>
<evidence type="ECO:0008006" key="4">
    <source>
        <dbReference type="Google" id="ProtNLM"/>
    </source>
</evidence>
<evidence type="ECO:0000313" key="2">
    <source>
        <dbReference type="EMBL" id="RAV17678.1"/>
    </source>
</evidence>
<feature type="transmembrane region" description="Helical" evidence="1">
    <location>
        <begin position="42"/>
        <end position="60"/>
    </location>
</feature>
<comment type="caution">
    <text evidence="2">The sequence shown here is derived from an EMBL/GenBank/DDBJ whole genome shotgun (WGS) entry which is preliminary data.</text>
</comment>
<protein>
    <recommendedName>
        <fullName evidence="4">SigmaY antisigma factor component</fullName>
    </recommendedName>
</protein>
<dbReference type="RefSeq" id="WP_113034043.1">
    <property type="nucleotide sequence ID" value="NZ_QMFB01000018.1"/>
</dbReference>
<keyword evidence="3" id="KW-1185">Reference proteome</keyword>
<organism evidence="2 3">
    <name type="scientific">Paenibacillus contaminans</name>
    <dbReference type="NCBI Taxonomy" id="450362"/>
    <lineage>
        <taxon>Bacteria</taxon>
        <taxon>Bacillati</taxon>
        <taxon>Bacillota</taxon>
        <taxon>Bacilli</taxon>
        <taxon>Bacillales</taxon>
        <taxon>Paenibacillaceae</taxon>
        <taxon>Paenibacillus</taxon>
    </lineage>
</organism>